<dbReference type="GeneID" id="111352701"/>
<dbReference type="PANTHER" id="PTHR45774">
    <property type="entry name" value="BTB/POZ DOMAIN-CONTAINING"/>
    <property type="match status" value="1"/>
</dbReference>
<sequence>MDSTLTLLNFKPVLQTKQVEIKSIKSLFANNLDISYFVGSSIECCYYQQVKRAGTYFKMVYLMAATVKQINLYDRVKKLLVSYELSDCTFSVANQKFKAHKLILGVTSPVFEAMFYGPLATDGDGDIEVPDIQPEIFQLILNYIYTDKVEISGVENAFDLLYASRKYLLEHLSEMCVTYIQNNISVDNVVEILNYPDYLQDKKLVSYSLNLFCQHASFILQEKKESISYHCMKAFLECDHMNISEKDLIKHVFEWTLYCCEQNEILDMFENRREVLKKYGLLKLLRFQALKLSELEEIVANVNNLLLPNEYESIKENLRSGNTSHDVLDSIAMINIPRNSLNLNWHFCIRSPVRSVPPMIIDSNNFAIHCRVKAKTSVFIKSLCIPTRMAPPVLYRTNNVKIYVEEFVLSITRELNDKDNLRQNINKTVEFDTLVDIQLAEPFFIKRHEWYKISFVWAYNKPNPNSYLVEFRETHYTGHNVTFEFDDLPIKSGSRRHVCAGSSGSFVSGFKFCL</sequence>
<dbReference type="Gene3D" id="3.30.710.10">
    <property type="entry name" value="Potassium Channel Kv1.1, Chain A"/>
    <property type="match status" value="1"/>
</dbReference>
<dbReference type="PROSITE" id="PS50097">
    <property type="entry name" value="BTB"/>
    <property type="match status" value="1"/>
</dbReference>
<name>A0A9J7IN20_SPOLT</name>
<dbReference type="InterPro" id="IPR011333">
    <property type="entry name" value="SKP1/BTB/POZ_sf"/>
</dbReference>
<dbReference type="Gene3D" id="1.25.40.420">
    <property type="match status" value="1"/>
</dbReference>
<keyword evidence="2" id="KW-1185">Reference proteome</keyword>
<dbReference type="InterPro" id="IPR000210">
    <property type="entry name" value="BTB/POZ_dom"/>
</dbReference>
<gene>
    <name evidence="3" type="primary">LOC111352701</name>
</gene>
<evidence type="ECO:0000313" key="3">
    <source>
        <dbReference type="RefSeq" id="XP_022821083.1"/>
    </source>
</evidence>
<reference evidence="3" key="1">
    <citation type="submission" date="2025-08" db="UniProtKB">
        <authorList>
            <consortium name="RefSeq"/>
        </authorList>
    </citation>
    <scope>IDENTIFICATION</scope>
    <source>
        <strain evidence="3">Ishihara</strain>
        <tissue evidence="3">Whole body</tissue>
    </source>
</reference>
<dbReference type="AlphaFoldDB" id="A0A9J7IN20"/>
<dbReference type="Proteomes" id="UP000301870">
    <property type="component" value="Chromosome 15"/>
</dbReference>
<dbReference type="Pfam" id="PF00651">
    <property type="entry name" value="BTB"/>
    <property type="match status" value="1"/>
</dbReference>
<dbReference type="SUPFAM" id="SSF54695">
    <property type="entry name" value="POZ domain"/>
    <property type="match status" value="1"/>
</dbReference>
<evidence type="ECO:0000259" key="1">
    <source>
        <dbReference type="PROSITE" id="PS50097"/>
    </source>
</evidence>
<evidence type="ECO:0000313" key="2">
    <source>
        <dbReference type="Proteomes" id="UP000301870"/>
    </source>
</evidence>
<protein>
    <submittedName>
        <fullName evidence="3">Uncharacterized protein LOC111352701 isoform X1</fullName>
    </submittedName>
</protein>
<dbReference type="PANTHER" id="PTHR45774:SF3">
    <property type="entry name" value="BTB (POZ) DOMAIN-CONTAINING 2B-RELATED"/>
    <property type="match status" value="1"/>
</dbReference>
<dbReference type="OrthoDB" id="624345at2759"/>
<dbReference type="KEGG" id="sliu:111352701"/>
<proteinExistence type="predicted"/>
<feature type="domain" description="BTB" evidence="1">
    <location>
        <begin position="86"/>
        <end position="153"/>
    </location>
</feature>
<dbReference type="RefSeq" id="XP_022821083.1">
    <property type="nucleotide sequence ID" value="XM_022965315.1"/>
</dbReference>
<organism evidence="2 3">
    <name type="scientific">Spodoptera litura</name>
    <name type="common">Asian cotton leafworm</name>
    <dbReference type="NCBI Taxonomy" id="69820"/>
    <lineage>
        <taxon>Eukaryota</taxon>
        <taxon>Metazoa</taxon>
        <taxon>Ecdysozoa</taxon>
        <taxon>Arthropoda</taxon>
        <taxon>Hexapoda</taxon>
        <taxon>Insecta</taxon>
        <taxon>Pterygota</taxon>
        <taxon>Neoptera</taxon>
        <taxon>Endopterygota</taxon>
        <taxon>Lepidoptera</taxon>
        <taxon>Glossata</taxon>
        <taxon>Ditrysia</taxon>
        <taxon>Noctuoidea</taxon>
        <taxon>Noctuidae</taxon>
        <taxon>Amphipyrinae</taxon>
        <taxon>Spodoptera</taxon>
    </lineage>
</organism>
<accession>A0A9J7IN20</accession>
<dbReference type="SMART" id="SM00225">
    <property type="entry name" value="BTB"/>
    <property type="match status" value="1"/>
</dbReference>